<reference evidence="15" key="1">
    <citation type="journal article" date="2020" name="mSystems">
        <title>Genome- and Community-Level Interaction Insights into Carbon Utilization and Element Cycling Functions of Hydrothermarchaeota in Hydrothermal Sediment.</title>
        <authorList>
            <person name="Zhou Z."/>
            <person name="Liu Y."/>
            <person name="Xu W."/>
            <person name="Pan J."/>
            <person name="Luo Z.H."/>
            <person name="Li M."/>
        </authorList>
    </citation>
    <scope>NUCLEOTIDE SEQUENCE [LARGE SCALE GENOMIC DNA]</scope>
    <source>
        <strain evidence="15">HyVt-237</strain>
    </source>
</reference>
<evidence type="ECO:0000256" key="5">
    <source>
        <dbReference type="ARBA" id="ARBA00022603"/>
    </source>
</evidence>
<dbReference type="SUPFAM" id="SSF102114">
    <property type="entry name" value="Radical SAM enzymes"/>
    <property type="match status" value="1"/>
</dbReference>
<dbReference type="EMBL" id="DRBW01000074">
    <property type="protein sequence ID" value="HDM89960.1"/>
    <property type="molecule type" value="Genomic_DNA"/>
</dbReference>
<keyword evidence="11 13" id="KW-0411">Iron-sulfur</keyword>
<keyword evidence="12 13" id="KW-1015">Disulfide bond</keyword>
<sequence length="340" mass="38704">MILNEFDIKELAGWLRKSGESPFRARQIFKWLWQKGESDPFSFTDLPKALREKLASEFEVGQLKVIEVLRSKDGSIKFLMELPDGEKVESVFIPEADRKTVCVSSQVGCPLRCAFCATGLMGFRRNLKAWEIAGQVLEIRKYLGLERVTNVVFMGMGEPFLNTEETLRAVRILNEPWGPGIGARKITLSTVGIIPGIRKLVSFDRQVKLAISLHTAIQEKREKLVPIARQYPVSALKEVLVDYYERTRRRITIEYVHLPGVNDTDEDVEALSEFLDGMKAKINLIPFNPHPKLPFRPPTDDEVKAFLEKLYRLPHAVTLRKSKGRDVRGACGQLAIERIQ</sequence>
<dbReference type="InterPro" id="IPR006638">
    <property type="entry name" value="Elp3/MiaA/NifB-like_rSAM"/>
</dbReference>
<protein>
    <recommendedName>
        <fullName evidence="13">Probable dual-specificity RNA methyltransferase RlmN</fullName>
        <ecNumber evidence="13">2.1.1.192</ecNumber>
    </recommendedName>
    <alternativeName>
        <fullName evidence="13">23S rRNA (adenine(2503)-C(2))-methyltransferase</fullName>
    </alternativeName>
    <alternativeName>
        <fullName evidence="13">23S rRNA m2A2503 methyltransferase</fullName>
    </alternativeName>
    <alternativeName>
        <fullName evidence="13">Ribosomal RNA large subunit methyltransferase N</fullName>
    </alternativeName>
    <alternativeName>
        <fullName evidence="13">tRNA (adenine(37)-C(2))-methyltransferase</fullName>
    </alternativeName>
    <alternativeName>
        <fullName evidence="13">tRNA m2A37 methyltransferase</fullName>
    </alternativeName>
</protein>
<feature type="domain" description="Radical SAM core" evidence="14">
    <location>
        <begin position="95"/>
        <end position="326"/>
    </location>
</feature>
<evidence type="ECO:0000256" key="3">
    <source>
        <dbReference type="ARBA" id="ARBA00022490"/>
    </source>
</evidence>
<dbReference type="Proteomes" id="UP000885931">
    <property type="component" value="Unassembled WGS sequence"/>
</dbReference>
<feature type="binding site" evidence="13">
    <location>
        <position position="189"/>
    </location>
    <ligand>
        <name>S-adenosyl-L-methionine</name>
        <dbReference type="ChEBI" id="CHEBI:59789"/>
    </ligand>
</feature>
<dbReference type="HAMAP" id="MF_01849">
    <property type="entry name" value="RNA_methyltr_RlmN"/>
    <property type="match status" value="1"/>
</dbReference>
<evidence type="ECO:0000256" key="1">
    <source>
        <dbReference type="ARBA" id="ARBA00004496"/>
    </source>
</evidence>
<feature type="binding site" evidence="13">
    <location>
        <position position="116"/>
    </location>
    <ligand>
        <name>[4Fe-4S] cluster</name>
        <dbReference type="ChEBI" id="CHEBI:49883"/>
        <note>4Fe-4S-S-AdoMet</note>
    </ligand>
</feature>
<evidence type="ECO:0000256" key="10">
    <source>
        <dbReference type="ARBA" id="ARBA00023004"/>
    </source>
</evidence>
<comment type="catalytic activity">
    <reaction evidence="13">
        <text>adenosine(2503) in 23S rRNA + 2 reduced [2Fe-2S]-[ferredoxin] + 2 S-adenosyl-L-methionine = 2-methyladenosine(2503) in 23S rRNA + 5'-deoxyadenosine + L-methionine + 2 oxidized [2Fe-2S]-[ferredoxin] + S-adenosyl-L-homocysteine</text>
        <dbReference type="Rhea" id="RHEA:42916"/>
        <dbReference type="Rhea" id="RHEA-COMP:10000"/>
        <dbReference type="Rhea" id="RHEA-COMP:10001"/>
        <dbReference type="Rhea" id="RHEA-COMP:10152"/>
        <dbReference type="Rhea" id="RHEA-COMP:10282"/>
        <dbReference type="ChEBI" id="CHEBI:17319"/>
        <dbReference type="ChEBI" id="CHEBI:33737"/>
        <dbReference type="ChEBI" id="CHEBI:33738"/>
        <dbReference type="ChEBI" id="CHEBI:57844"/>
        <dbReference type="ChEBI" id="CHEBI:57856"/>
        <dbReference type="ChEBI" id="CHEBI:59789"/>
        <dbReference type="ChEBI" id="CHEBI:74411"/>
        <dbReference type="ChEBI" id="CHEBI:74497"/>
        <dbReference type="EC" id="2.1.1.192"/>
    </reaction>
</comment>
<dbReference type="GO" id="GO:0005737">
    <property type="term" value="C:cytoplasm"/>
    <property type="evidence" value="ECO:0007669"/>
    <property type="project" value="UniProtKB-SubCell"/>
</dbReference>
<evidence type="ECO:0000256" key="9">
    <source>
        <dbReference type="ARBA" id="ARBA00022723"/>
    </source>
</evidence>
<keyword evidence="5 13" id="KW-0489">Methyltransferase</keyword>
<feature type="active site" description="Proton acceptor" evidence="13">
    <location>
        <position position="89"/>
    </location>
</feature>
<dbReference type="PIRSF" id="PIRSF006004">
    <property type="entry name" value="CHP00048"/>
    <property type="match status" value="1"/>
</dbReference>
<dbReference type="GO" id="GO:0030488">
    <property type="term" value="P:tRNA methylation"/>
    <property type="evidence" value="ECO:0007669"/>
    <property type="project" value="UniProtKB-UniRule"/>
</dbReference>
<evidence type="ECO:0000256" key="2">
    <source>
        <dbReference type="ARBA" id="ARBA00022485"/>
    </source>
</evidence>
<dbReference type="NCBIfam" id="TIGR00048">
    <property type="entry name" value="rRNA_mod_RlmN"/>
    <property type="match status" value="1"/>
</dbReference>
<feature type="active site" description="S-methylcysteine intermediate" evidence="13">
    <location>
        <position position="331"/>
    </location>
</feature>
<dbReference type="SMART" id="SM00729">
    <property type="entry name" value="Elp3"/>
    <property type="match status" value="1"/>
</dbReference>
<dbReference type="CDD" id="cd01335">
    <property type="entry name" value="Radical_SAM"/>
    <property type="match status" value="1"/>
</dbReference>
<dbReference type="FunFam" id="3.20.20.70:FF:000014">
    <property type="entry name" value="Probable dual-specificity RNA methyltransferase RlmN"/>
    <property type="match status" value="1"/>
</dbReference>
<dbReference type="InterPro" id="IPR048641">
    <property type="entry name" value="RlmN_N"/>
</dbReference>
<evidence type="ECO:0000256" key="12">
    <source>
        <dbReference type="ARBA" id="ARBA00023157"/>
    </source>
</evidence>
<dbReference type="InterPro" id="IPR004383">
    <property type="entry name" value="rRNA_lsu_MTrfase_RlmN/Cfr"/>
</dbReference>
<comment type="caution">
    <text evidence="13">Lacks conserved residue(s) required for the propagation of feature annotation.</text>
</comment>
<dbReference type="GO" id="GO:0070475">
    <property type="term" value="P:rRNA base methylation"/>
    <property type="evidence" value="ECO:0007669"/>
    <property type="project" value="UniProtKB-UniRule"/>
</dbReference>
<dbReference type="AlphaFoldDB" id="A0A7C1BF68"/>
<feature type="binding site" evidence="13">
    <location>
        <begin position="157"/>
        <end position="158"/>
    </location>
    <ligand>
        <name>S-adenosyl-L-methionine</name>
        <dbReference type="ChEBI" id="CHEBI:59789"/>
    </ligand>
</feature>
<dbReference type="EC" id="2.1.1.192" evidence="13"/>
<dbReference type="InterPro" id="IPR027492">
    <property type="entry name" value="RNA_MTrfase_RlmN"/>
</dbReference>
<keyword evidence="3 13" id="KW-0963">Cytoplasm</keyword>
<keyword evidence="10 13" id="KW-0408">Iron</keyword>
<dbReference type="InterPro" id="IPR040072">
    <property type="entry name" value="Methyltransferase_A"/>
</dbReference>
<keyword evidence="7 13" id="KW-0949">S-adenosyl-L-methionine</keyword>
<accession>A0A7C1BF68</accession>
<evidence type="ECO:0000256" key="4">
    <source>
        <dbReference type="ARBA" id="ARBA00022552"/>
    </source>
</evidence>
<comment type="function">
    <text evidence="13">Specifically methylates position 2 of adenine 2503 in 23S rRNA and position 2 of adenine 37 in tRNAs.</text>
</comment>
<evidence type="ECO:0000256" key="11">
    <source>
        <dbReference type="ARBA" id="ARBA00023014"/>
    </source>
</evidence>
<dbReference type="GO" id="GO:0070040">
    <property type="term" value="F:rRNA (adenine(2503)-C2-)-methyltransferase activity"/>
    <property type="evidence" value="ECO:0007669"/>
    <property type="project" value="UniProtKB-UniRule"/>
</dbReference>
<dbReference type="PROSITE" id="PS51918">
    <property type="entry name" value="RADICAL_SAM"/>
    <property type="match status" value="1"/>
</dbReference>
<dbReference type="Pfam" id="PF04055">
    <property type="entry name" value="Radical_SAM"/>
    <property type="match status" value="1"/>
</dbReference>
<comment type="cofactor">
    <cofactor evidence="13">
        <name>[4Fe-4S] cluster</name>
        <dbReference type="ChEBI" id="CHEBI:49883"/>
    </cofactor>
    <text evidence="13">Binds 1 [4Fe-4S] cluster. The cluster is coordinated with 3 cysteines and an exchangeable S-adenosyl-L-methionine.</text>
</comment>
<dbReference type="InterPro" id="IPR058240">
    <property type="entry name" value="rSAM_sf"/>
</dbReference>
<evidence type="ECO:0000256" key="7">
    <source>
        <dbReference type="ARBA" id="ARBA00022691"/>
    </source>
</evidence>
<evidence type="ECO:0000256" key="13">
    <source>
        <dbReference type="HAMAP-Rule" id="MF_01849"/>
    </source>
</evidence>
<dbReference type="GO" id="GO:0000049">
    <property type="term" value="F:tRNA binding"/>
    <property type="evidence" value="ECO:0007669"/>
    <property type="project" value="UniProtKB-UniRule"/>
</dbReference>
<dbReference type="SFLD" id="SFLDS00029">
    <property type="entry name" value="Radical_SAM"/>
    <property type="match status" value="1"/>
</dbReference>
<dbReference type="InterPro" id="IPR007197">
    <property type="entry name" value="rSAM"/>
</dbReference>
<comment type="subcellular location">
    <subcellularLocation>
        <location evidence="1 13">Cytoplasm</location>
    </subcellularLocation>
</comment>
<evidence type="ECO:0000313" key="15">
    <source>
        <dbReference type="EMBL" id="HDM89960.1"/>
    </source>
</evidence>
<comment type="catalytic activity">
    <reaction evidence="13">
        <text>adenosine(37) in tRNA + 2 reduced [2Fe-2S]-[ferredoxin] + 2 S-adenosyl-L-methionine = 2-methyladenosine(37) in tRNA + 5'-deoxyadenosine + L-methionine + 2 oxidized [2Fe-2S]-[ferredoxin] + S-adenosyl-L-homocysteine</text>
        <dbReference type="Rhea" id="RHEA:43332"/>
        <dbReference type="Rhea" id="RHEA-COMP:10000"/>
        <dbReference type="Rhea" id="RHEA-COMP:10001"/>
        <dbReference type="Rhea" id="RHEA-COMP:10162"/>
        <dbReference type="Rhea" id="RHEA-COMP:10485"/>
        <dbReference type="ChEBI" id="CHEBI:17319"/>
        <dbReference type="ChEBI" id="CHEBI:33737"/>
        <dbReference type="ChEBI" id="CHEBI:33738"/>
        <dbReference type="ChEBI" id="CHEBI:57844"/>
        <dbReference type="ChEBI" id="CHEBI:57856"/>
        <dbReference type="ChEBI" id="CHEBI:59789"/>
        <dbReference type="ChEBI" id="CHEBI:74411"/>
        <dbReference type="ChEBI" id="CHEBI:74497"/>
        <dbReference type="EC" id="2.1.1.192"/>
    </reaction>
</comment>
<dbReference type="GO" id="GO:0046872">
    <property type="term" value="F:metal ion binding"/>
    <property type="evidence" value="ECO:0007669"/>
    <property type="project" value="UniProtKB-KW"/>
</dbReference>
<evidence type="ECO:0000256" key="6">
    <source>
        <dbReference type="ARBA" id="ARBA00022679"/>
    </source>
</evidence>
<dbReference type="GO" id="GO:0002935">
    <property type="term" value="F:tRNA (adenine(37)-C2)-methyltransferase activity"/>
    <property type="evidence" value="ECO:0007669"/>
    <property type="project" value="UniProtKB-UniRule"/>
</dbReference>
<keyword evidence="4 13" id="KW-0698">rRNA processing</keyword>
<dbReference type="PANTHER" id="PTHR30544">
    <property type="entry name" value="23S RRNA METHYLTRANSFERASE"/>
    <property type="match status" value="1"/>
</dbReference>
<dbReference type="Gene3D" id="3.20.20.70">
    <property type="entry name" value="Aldolase class I"/>
    <property type="match status" value="1"/>
</dbReference>
<dbReference type="GO" id="GO:0019843">
    <property type="term" value="F:rRNA binding"/>
    <property type="evidence" value="ECO:0007669"/>
    <property type="project" value="UniProtKB-UniRule"/>
</dbReference>
<proteinExistence type="inferred from homology"/>
<dbReference type="PANTHER" id="PTHR30544:SF5">
    <property type="entry name" value="RADICAL SAM CORE DOMAIN-CONTAINING PROTEIN"/>
    <property type="match status" value="1"/>
</dbReference>
<dbReference type="Pfam" id="PF21016">
    <property type="entry name" value="RlmN_N"/>
    <property type="match status" value="1"/>
</dbReference>
<feature type="binding site" evidence="13">
    <location>
        <position position="113"/>
    </location>
    <ligand>
        <name>[4Fe-4S] cluster</name>
        <dbReference type="ChEBI" id="CHEBI:49883"/>
        <note>4Fe-4S-S-AdoMet</note>
    </ligand>
</feature>
<feature type="binding site" evidence="13">
    <location>
        <position position="109"/>
    </location>
    <ligand>
        <name>[4Fe-4S] cluster</name>
        <dbReference type="ChEBI" id="CHEBI:49883"/>
        <note>4Fe-4S-S-AdoMet</note>
    </ligand>
</feature>
<keyword evidence="9 13" id="KW-0479">Metal-binding</keyword>
<dbReference type="SFLD" id="SFLDF00275">
    <property type="entry name" value="adenosine_C2_methyltransferase"/>
    <property type="match status" value="1"/>
</dbReference>
<dbReference type="SFLD" id="SFLDG01062">
    <property type="entry name" value="methyltransferase_(Class_A)"/>
    <property type="match status" value="1"/>
</dbReference>
<keyword evidence="8 13" id="KW-0819">tRNA processing</keyword>
<dbReference type="GO" id="GO:0051539">
    <property type="term" value="F:4 iron, 4 sulfur cluster binding"/>
    <property type="evidence" value="ECO:0007669"/>
    <property type="project" value="UniProtKB-UniRule"/>
</dbReference>
<keyword evidence="6 13" id="KW-0808">Transferase</keyword>
<dbReference type="InterPro" id="IPR013785">
    <property type="entry name" value="Aldolase_TIM"/>
</dbReference>
<feature type="binding site" evidence="13">
    <location>
        <begin position="212"/>
        <end position="214"/>
    </location>
    <ligand>
        <name>S-adenosyl-L-methionine</name>
        <dbReference type="ChEBI" id="CHEBI:59789"/>
    </ligand>
</feature>
<evidence type="ECO:0000256" key="8">
    <source>
        <dbReference type="ARBA" id="ARBA00022694"/>
    </source>
</evidence>
<comment type="similarity">
    <text evidence="13">Belongs to the radical SAM superfamily. RlmN family.</text>
</comment>
<gene>
    <name evidence="13 15" type="primary">rlmN</name>
    <name evidence="15" type="ORF">ENG67_01990</name>
</gene>
<comment type="miscellaneous">
    <text evidence="13">Reaction proceeds by a ping-pong mechanism involving intermediate methylation of a conserved cysteine residue.</text>
</comment>
<comment type="caution">
    <text evidence="15">The sequence shown here is derived from an EMBL/GenBank/DDBJ whole genome shotgun (WGS) entry which is preliminary data.</text>
</comment>
<organism evidence="15">
    <name type="scientific">candidate division WOR-3 bacterium</name>
    <dbReference type="NCBI Taxonomy" id="2052148"/>
    <lineage>
        <taxon>Bacteria</taxon>
        <taxon>Bacteria division WOR-3</taxon>
    </lineage>
</organism>
<feature type="binding site" evidence="13">
    <location>
        <position position="288"/>
    </location>
    <ligand>
        <name>S-adenosyl-L-methionine</name>
        <dbReference type="ChEBI" id="CHEBI:59789"/>
    </ligand>
</feature>
<name>A0A7C1BF68_UNCW3</name>
<evidence type="ECO:0000259" key="14">
    <source>
        <dbReference type="PROSITE" id="PS51918"/>
    </source>
</evidence>
<dbReference type="Gene3D" id="1.10.150.530">
    <property type="match status" value="1"/>
</dbReference>
<keyword evidence="2 13" id="KW-0004">4Fe-4S</keyword>